<organism evidence="2 3">
    <name type="scientific">Candidatus Paraprevotella stercoravium</name>
    <dbReference type="NCBI Taxonomy" id="2838725"/>
    <lineage>
        <taxon>Bacteria</taxon>
        <taxon>Pseudomonadati</taxon>
        <taxon>Bacteroidota</taxon>
        <taxon>Bacteroidia</taxon>
        <taxon>Bacteroidales</taxon>
        <taxon>Prevotellaceae</taxon>
        <taxon>Paraprevotella</taxon>
    </lineage>
</organism>
<evidence type="ECO:0000256" key="1">
    <source>
        <dbReference type="ARBA" id="ARBA00006484"/>
    </source>
</evidence>
<gene>
    <name evidence="2" type="ORF">H9789_01740</name>
</gene>
<dbReference type="PRINTS" id="PR00081">
    <property type="entry name" value="GDHRDH"/>
</dbReference>
<dbReference type="FunFam" id="3.40.50.720:FF:000084">
    <property type="entry name" value="Short-chain dehydrogenase reductase"/>
    <property type="match status" value="1"/>
</dbReference>
<evidence type="ECO:0000313" key="2">
    <source>
        <dbReference type="EMBL" id="MBU3852552.1"/>
    </source>
</evidence>
<dbReference type="EMBL" id="JAHLFU010000030">
    <property type="protein sequence ID" value="MBU3852552.1"/>
    <property type="molecule type" value="Genomic_DNA"/>
</dbReference>
<comment type="similarity">
    <text evidence="1">Belongs to the short-chain dehydrogenases/reductases (SDR) family.</text>
</comment>
<reference evidence="2" key="2">
    <citation type="submission" date="2021-04" db="EMBL/GenBank/DDBJ databases">
        <authorList>
            <person name="Gilroy R."/>
        </authorList>
    </citation>
    <scope>NUCLEOTIDE SEQUENCE</scope>
    <source>
        <strain evidence="2">G3-2149</strain>
    </source>
</reference>
<dbReference type="PRINTS" id="PR00080">
    <property type="entry name" value="SDRFAMILY"/>
</dbReference>
<comment type="caution">
    <text evidence="2">The sequence shown here is derived from an EMBL/GenBank/DDBJ whole genome shotgun (WGS) entry which is preliminary data.</text>
</comment>
<dbReference type="Pfam" id="PF13561">
    <property type="entry name" value="adh_short_C2"/>
    <property type="match status" value="1"/>
</dbReference>
<dbReference type="PANTHER" id="PTHR42760">
    <property type="entry name" value="SHORT-CHAIN DEHYDROGENASES/REDUCTASES FAMILY MEMBER"/>
    <property type="match status" value="1"/>
</dbReference>
<proteinExistence type="inferred from homology"/>
<dbReference type="AlphaFoldDB" id="A0A9E2L467"/>
<dbReference type="GO" id="GO:0016616">
    <property type="term" value="F:oxidoreductase activity, acting on the CH-OH group of donors, NAD or NADP as acceptor"/>
    <property type="evidence" value="ECO:0007669"/>
    <property type="project" value="TreeGrafter"/>
</dbReference>
<dbReference type="Gene3D" id="3.40.50.720">
    <property type="entry name" value="NAD(P)-binding Rossmann-like Domain"/>
    <property type="match status" value="1"/>
</dbReference>
<accession>A0A9E2L467</accession>
<evidence type="ECO:0000313" key="3">
    <source>
        <dbReference type="Proteomes" id="UP000823865"/>
    </source>
</evidence>
<name>A0A9E2L467_9BACT</name>
<sequence>MEHQTIQTPDFQGKVCVITGGAAGIGRCMTETFATLGARVYYIDKKLHDEPHPETVRERIFPFEGDIAEEETLNHFADWVLEREDQIDILINNACLMLGGVLSGCSYADFLYVQRVGVAAPYWLTQRFKEHFRKGASIVNLSSTRAFQSQADTESYSAAKGGITALTHALAVSLRGIARVNAIAPGWIETQPYHPEQSGETPEYASADLLQHPSQRIGTPEDIARAAVFLCQPENDFVNGICLTVDGGMTHQMIYHNDCNWRMDV</sequence>
<reference evidence="2" key="1">
    <citation type="journal article" date="2021" name="PeerJ">
        <title>Extensive microbial diversity within the chicken gut microbiome revealed by metagenomics and culture.</title>
        <authorList>
            <person name="Gilroy R."/>
            <person name="Ravi A."/>
            <person name="Getino M."/>
            <person name="Pursley I."/>
            <person name="Horton D.L."/>
            <person name="Alikhan N.F."/>
            <person name="Baker D."/>
            <person name="Gharbi K."/>
            <person name="Hall N."/>
            <person name="Watson M."/>
            <person name="Adriaenssens E.M."/>
            <person name="Foster-Nyarko E."/>
            <person name="Jarju S."/>
            <person name="Secka A."/>
            <person name="Antonio M."/>
            <person name="Oren A."/>
            <person name="Chaudhuri R.R."/>
            <person name="La Ragione R."/>
            <person name="Hildebrand F."/>
            <person name="Pallen M.J."/>
        </authorList>
    </citation>
    <scope>NUCLEOTIDE SEQUENCE</scope>
    <source>
        <strain evidence="2">G3-2149</strain>
    </source>
</reference>
<protein>
    <submittedName>
        <fullName evidence="2">SDR family oxidoreductase</fullName>
    </submittedName>
</protein>
<dbReference type="InterPro" id="IPR036291">
    <property type="entry name" value="NAD(P)-bd_dom_sf"/>
</dbReference>
<dbReference type="InterPro" id="IPR002347">
    <property type="entry name" value="SDR_fam"/>
</dbReference>
<dbReference type="PROSITE" id="PS00061">
    <property type="entry name" value="ADH_SHORT"/>
    <property type="match status" value="1"/>
</dbReference>
<dbReference type="Proteomes" id="UP000823865">
    <property type="component" value="Unassembled WGS sequence"/>
</dbReference>
<dbReference type="SUPFAM" id="SSF51735">
    <property type="entry name" value="NAD(P)-binding Rossmann-fold domains"/>
    <property type="match status" value="1"/>
</dbReference>
<dbReference type="InterPro" id="IPR020904">
    <property type="entry name" value="Sc_DH/Rdtase_CS"/>
</dbReference>